<keyword evidence="2" id="KW-0732">Signal</keyword>
<feature type="compositionally biased region" description="Basic and acidic residues" evidence="1">
    <location>
        <begin position="88"/>
        <end position="97"/>
    </location>
</feature>
<name>U4L0C8_PYROM</name>
<feature type="compositionally biased region" description="Basic and acidic residues" evidence="1">
    <location>
        <begin position="147"/>
        <end position="157"/>
    </location>
</feature>
<evidence type="ECO:0000313" key="3">
    <source>
        <dbReference type="EMBL" id="CCX08476.1"/>
    </source>
</evidence>
<feature type="compositionally biased region" description="Basic and acidic residues" evidence="1">
    <location>
        <begin position="114"/>
        <end position="131"/>
    </location>
</feature>
<gene>
    <name evidence="3" type="ORF">PCON_08069</name>
</gene>
<dbReference type="AlphaFoldDB" id="U4L0C8"/>
<feature type="chain" id="PRO_5004651559" evidence="2">
    <location>
        <begin position="17"/>
        <end position="246"/>
    </location>
</feature>
<evidence type="ECO:0000313" key="4">
    <source>
        <dbReference type="Proteomes" id="UP000018144"/>
    </source>
</evidence>
<dbReference type="Proteomes" id="UP000018144">
    <property type="component" value="Unassembled WGS sequence"/>
</dbReference>
<proteinExistence type="predicted"/>
<sequence>MQFNLLTLALLASTITDLPLISSTKSTPAEGSKISTISDSNIPKFYSSIPQSEDISKIMLPHDSIVAARTDKGKWYEGKYEGPGTPYDDGKWHEGKYEGPGTGYNNGQYHPHPRRDTQMKQDDGKWYEGKYEGPNTPYNNGQYQPKKHSEHEKRDADQQYDNGKWHEGKYEGPNTPYNNGKYPAKYQKRDDGQWHEGKYEGPGTEYSNAQWIPHSRSEARMMGCGMRENMKAQIPPTTTENTMDRF</sequence>
<dbReference type="eggNOG" id="ENOG502SJHG">
    <property type="taxonomic scope" value="Eukaryota"/>
</dbReference>
<feature type="region of interest" description="Disordered" evidence="1">
    <location>
        <begin position="75"/>
        <end position="157"/>
    </location>
</feature>
<accession>U4L0C8</accession>
<organism evidence="3 4">
    <name type="scientific">Pyronema omphalodes (strain CBS 100304)</name>
    <name type="common">Pyronema confluens</name>
    <dbReference type="NCBI Taxonomy" id="1076935"/>
    <lineage>
        <taxon>Eukaryota</taxon>
        <taxon>Fungi</taxon>
        <taxon>Dikarya</taxon>
        <taxon>Ascomycota</taxon>
        <taxon>Pezizomycotina</taxon>
        <taxon>Pezizomycetes</taxon>
        <taxon>Pezizales</taxon>
        <taxon>Pyronemataceae</taxon>
        <taxon>Pyronema</taxon>
    </lineage>
</organism>
<dbReference type="STRING" id="1076935.U4L0C8"/>
<evidence type="ECO:0000256" key="2">
    <source>
        <dbReference type="SAM" id="SignalP"/>
    </source>
</evidence>
<dbReference type="OrthoDB" id="5380429at2759"/>
<keyword evidence="4" id="KW-1185">Reference proteome</keyword>
<protein>
    <submittedName>
        <fullName evidence="3">Uncharacterized protein</fullName>
    </submittedName>
</protein>
<reference evidence="3 4" key="1">
    <citation type="journal article" date="2013" name="PLoS Genet.">
        <title>The genome and development-dependent transcriptomes of Pyronema confluens: a window into fungal evolution.</title>
        <authorList>
            <person name="Traeger S."/>
            <person name="Altegoer F."/>
            <person name="Freitag M."/>
            <person name="Gabaldon T."/>
            <person name="Kempken F."/>
            <person name="Kumar A."/>
            <person name="Marcet-Houben M."/>
            <person name="Poggeler S."/>
            <person name="Stajich J.E."/>
            <person name="Nowrousian M."/>
        </authorList>
    </citation>
    <scope>NUCLEOTIDE SEQUENCE [LARGE SCALE GENOMIC DNA]</scope>
    <source>
        <strain evidence="4">CBS 100304</strain>
        <tissue evidence="3">Vegetative mycelium</tissue>
    </source>
</reference>
<dbReference type="EMBL" id="HF935416">
    <property type="protein sequence ID" value="CCX08476.1"/>
    <property type="molecule type" value="Genomic_DNA"/>
</dbReference>
<evidence type="ECO:0000256" key="1">
    <source>
        <dbReference type="SAM" id="MobiDB-lite"/>
    </source>
</evidence>
<feature type="signal peptide" evidence="2">
    <location>
        <begin position="1"/>
        <end position="16"/>
    </location>
</feature>